<dbReference type="EMBL" id="CANHGI010000003">
    <property type="protein sequence ID" value="CAI5444895.1"/>
    <property type="molecule type" value="Genomic_DNA"/>
</dbReference>
<dbReference type="OrthoDB" id="16516at2759"/>
<dbReference type="Gene3D" id="3.90.70.10">
    <property type="entry name" value="Cysteine proteinases"/>
    <property type="match status" value="1"/>
</dbReference>
<dbReference type="InterPro" id="IPR038765">
    <property type="entry name" value="Papain-like_cys_pep_sf"/>
</dbReference>
<dbReference type="GO" id="GO:0003676">
    <property type="term" value="F:nucleic acid binding"/>
    <property type="evidence" value="ECO:0007669"/>
    <property type="project" value="InterPro"/>
</dbReference>
<dbReference type="GO" id="GO:0004535">
    <property type="term" value="F:poly(A)-specific ribonuclease activity"/>
    <property type="evidence" value="ECO:0007669"/>
    <property type="project" value="TreeGrafter"/>
</dbReference>
<dbReference type="SUPFAM" id="SSF54001">
    <property type="entry name" value="Cysteine proteinases"/>
    <property type="match status" value="1"/>
</dbReference>
<dbReference type="InterPro" id="IPR036322">
    <property type="entry name" value="WD40_repeat_dom_sf"/>
</dbReference>
<dbReference type="GO" id="GO:0031251">
    <property type="term" value="C:PAN complex"/>
    <property type="evidence" value="ECO:0007669"/>
    <property type="project" value="TreeGrafter"/>
</dbReference>
<dbReference type="Gene3D" id="3.30.420.10">
    <property type="entry name" value="Ribonuclease H-like superfamily/Ribonuclease H"/>
    <property type="match status" value="1"/>
</dbReference>
<accession>A0A9P1N1Z3</accession>
<dbReference type="InterPro" id="IPR013520">
    <property type="entry name" value="Ribonucl_H"/>
</dbReference>
<dbReference type="SUPFAM" id="SSF53098">
    <property type="entry name" value="Ribonuclease H-like"/>
    <property type="match status" value="1"/>
</dbReference>
<evidence type="ECO:0000259" key="2">
    <source>
        <dbReference type="SMART" id="SM00479"/>
    </source>
</evidence>
<evidence type="ECO:0000313" key="3">
    <source>
        <dbReference type="EMBL" id="CAI5444895.1"/>
    </source>
</evidence>
<organism evidence="3 4">
    <name type="scientific">Caenorhabditis angaria</name>
    <dbReference type="NCBI Taxonomy" id="860376"/>
    <lineage>
        <taxon>Eukaryota</taxon>
        <taxon>Metazoa</taxon>
        <taxon>Ecdysozoa</taxon>
        <taxon>Nematoda</taxon>
        <taxon>Chromadorea</taxon>
        <taxon>Rhabditida</taxon>
        <taxon>Rhabditina</taxon>
        <taxon>Rhabditomorpha</taxon>
        <taxon>Rhabditoidea</taxon>
        <taxon>Rhabditidae</taxon>
        <taxon>Peloderinae</taxon>
        <taxon>Caenorhabditis</taxon>
    </lineage>
</organism>
<evidence type="ECO:0000313" key="4">
    <source>
        <dbReference type="Proteomes" id="UP001152747"/>
    </source>
</evidence>
<dbReference type="AlphaFoldDB" id="A0A9P1N1Z3"/>
<dbReference type="FunFam" id="3.30.420.10:FF:000175">
    <property type="entry name" value="RNA exonuclease 5"/>
    <property type="match status" value="1"/>
</dbReference>
<sequence length="1113" mass="126473">MTTSTTTAKGNDWRYLLSLSINHQTENPISCLKFDPHEELIWCASSTGKVASFSASNHFNRYSAFVSTRIGAVNALDITEEVVFSLSDDCLRGTSRQGIPISKYTSLSMTKMSAICRLPNTSMYIMGGEQSKLLQFDFSKEKEIRTFDMAENDAVLIRYNGANIFTADTSGFVNVRNTKTLETIQRIACHGDHISDFDVQGSKLITCGFSQRLKSSHGDPFVKIFDLRMYKAMAPIPLAFAPRFARFMPSYCEKLVVVSQNGGVRISELNSNGVGTSIIVDMNGLSSFDFSTSKQFMCFGDFGGGLSVYADRDEAVINEDSYDTIFAFPPVGPPVSFNIEETTTPYATVPMPFPEDDSLLSDWPSELTQPMYRLLKPTPEHTDKKVMHYVTQVKNPRNNTKLRLHNVCPYILENDLEAVKTIEEDLQILTTEKVRVAKFYKKCPQLVIPMRRRVEEETETYNYNQTNHVLIASTYHMNILTNPIVHALYHNISIRNFFNSHICISDSCLPCQLRFLFSMISDPSCNLASSSNLIRTLVANGFVTFKHDVIKSTKLAIDLFFNGISEISEDIEKHCMKTEMVLNFRCIRCGALQQTSPKNEYKITIPYSSDQKSPSFCQIIEKSLHLGINCGLTSEEKECEECRATTKMESKRKIQKLADVLIIDTNSTNPVFHEFWQRQLASFERKPTIRFEKNNEENNRDENEKEKEKEKKQCRFGEDCRNKKTCKFQHGKIDWERESSNLLEEGDLEGWKHYIPAKFAASVNDGIVRLNDISDCEHYDEPNQQIYELVAIVAVIGTGEYPVKWTHSITILKDNQEKIAPWSLINEQLVCHLHQNEALHFDPRWKLPILLEYRKITKELLEETEIRHEIPENLFFSDDNLASNSMKSSELIDLPKKGELIGIDAEFIKIKCSKLDNERRGVLSRAVGRVSCVDSTGTKIILDDHVQVIDSNEVSDYLTPFSGIKSDDLDAQKSTKYLTTLKRVYLKILILVQRGCIFVGHALNNDFSVLNIHVPENQVIDTVNLLRLDSKRLLSLQFLALQLLGDKIQEDCHDSVVDAQYALKIYMKYLELKEMGLLNAEMRRIYDIVPNGGGASPMKSVSPANSMPDGKCI</sequence>
<proteinExistence type="predicted"/>
<feature type="region of interest" description="Disordered" evidence="1">
    <location>
        <begin position="691"/>
        <end position="711"/>
    </location>
</feature>
<comment type="caution">
    <text evidence="3">The sequence shown here is derived from an EMBL/GenBank/DDBJ whole genome shotgun (WGS) entry which is preliminary data.</text>
</comment>
<gene>
    <name evidence="3" type="ORF">CAMP_LOCUS7532</name>
</gene>
<protein>
    <recommendedName>
        <fullName evidence="2">Exonuclease domain-containing protein</fullName>
    </recommendedName>
</protein>
<dbReference type="SUPFAM" id="SSF50978">
    <property type="entry name" value="WD40 repeat-like"/>
    <property type="match status" value="1"/>
</dbReference>
<dbReference type="Pfam" id="PF00929">
    <property type="entry name" value="RNase_T"/>
    <property type="match status" value="1"/>
</dbReference>
<dbReference type="Pfam" id="PF13423">
    <property type="entry name" value="UCH_1"/>
    <property type="match status" value="1"/>
</dbReference>
<dbReference type="PANTHER" id="PTHR15728">
    <property type="entry name" value="DEADENYLATION COMPLEX CATALYTIC SUBUNIT PAN2"/>
    <property type="match status" value="1"/>
</dbReference>
<dbReference type="InterPro" id="IPR048841">
    <property type="entry name" value="PAN2_N"/>
</dbReference>
<keyword evidence="4" id="KW-1185">Reference proteome</keyword>
<dbReference type="InterPro" id="IPR012337">
    <property type="entry name" value="RNaseH-like_sf"/>
</dbReference>
<evidence type="ECO:0000256" key="1">
    <source>
        <dbReference type="SAM" id="MobiDB-lite"/>
    </source>
</evidence>
<dbReference type="Gene3D" id="2.130.10.10">
    <property type="entry name" value="YVTN repeat-like/Quinoprotein amine dehydrogenase"/>
    <property type="match status" value="1"/>
</dbReference>
<dbReference type="Proteomes" id="UP001152747">
    <property type="component" value="Unassembled WGS sequence"/>
</dbReference>
<dbReference type="InterPro" id="IPR036397">
    <property type="entry name" value="RNaseH_sf"/>
</dbReference>
<dbReference type="GO" id="GO:0000932">
    <property type="term" value="C:P-body"/>
    <property type="evidence" value="ECO:0007669"/>
    <property type="project" value="TreeGrafter"/>
</dbReference>
<dbReference type="InterPro" id="IPR028881">
    <property type="entry name" value="PAN2_UCH_dom"/>
</dbReference>
<feature type="domain" description="Exonuclease" evidence="2">
    <location>
        <begin position="899"/>
        <end position="1075"/>
    </location>
</feature>
<name>A0A9P1N1Z3_9PELO</name>
<dbReference type="GO" id="GO:0000289">
    <property type="term" value="P:nuclear-transcribed mRNA poly(A) tail shortening"/>
    <property type="evidence" value="ECO:0007669"/>
    <property type="project" value="TreeGrafter"/>
</dbReference>
<dbReference type="PANTHER" id="PTHR15728:SF0">
    <property type="entry name" value="PAN2-PAN3 DEADENYLATION COMPLEX CATALYTIC SUBUNIT PAN2"/>
    <property type="match status" value="1"/>
</dbReference>
<reference evidence="3" key="1">
    <citation type="submission" date="2022-11" db="EMBL/GenBank/DDBJ databases">
        <authorList>
            <person name="Kikuchi T."/>
        </authorList>
    </citation>
    <scope>NUCLEOTIDE SEQUENCE</scope>
    <source>
        <strain evidence="3">PS1010</strain>
    </source>
</reference>
<dbReference type="Pfam" id="PF20770">
    <property type="entry name" value="PAN2_N"/>
    <property type="match status" value="1"/>
</dbReference>
<dbReference type="InterPro" id="IPR015943">
    <property type="entry name" value="WD40/YVTN_repeat-like_dom_sf"/>
</dbReference>
<dbReference type="SMART" id="SM00479">
    <property type="entry name" value="EXOIII"/>
    <property type="match status" value="1"/>
</dbReference>
<dbReference type="InterPro" id="IPR050785">
    <property type="entry name" value="PAN2-PAN3_catalytic_subunit"/>
</dbReference>